<dbReference type="EC" id="7.2.2.8" evidence="3"/>
<comment type="similarity">
    <text evidence="2 23">Belongs to the cation transport ATPase (P-type) (TC 3.A.3) family. Type IB subfamily.</text>
</comment>
<dbReference type="InterPro" id="IPR027256">
    <property type="entry name" value="P-typ_ATPase_IB"/>
</dbReference>
<accession>A0A1G8X091</accession>
<dbReference type="InterPro" id="IPR017969">
    <property type="entry name" value="Heavy-metal-associated_CS"/>
</dbReference>
<dbReference type="Gene3D" id="3.40.50.1000">
    <property type="entry name" value="HAD superfamily/HAD-like"/>
    <property type="match status" value="1"/>
</dbReference>
<keyword evidence="15" id="KW-1278">Translocase</keyword>
<dbReference type="RefSeq" id="WP_090366751.1">
    <property type="nucleotide sequence ID" value="NZ_FNEM01000014.1"/>
</dbReference>
<keyword evidence="13 23" id="KW-0067">ATP-binding</keyword>
<dbReference type="PANTHER" id="PTHR43520">
    <property type="entry name" value="ATP7, ISOFORM B"/>
    <property type="match status" value="1"/>
</dbReference>
<evidence type="ECO:0000256" key="18">
    <source>
        <dbReference type="ARBA" id="ARBA00023065"/>
    </source>
</evidence>
<dbReference type="PRINTS" id="PR00119">
    <property type="entry name" value="CATATPASE"/>
</dbReference>
<evidence type="ECO:0000256" key="21">
    <source>
        <dbReference type="ARBA" id="ARBA00033239"/>
    </source>
</evidence>
<dbReference type="InterPro" id="IPR006121">
    <property type="entry name" value="HMA_dom"/>
</dbReference>
<dbReference type="PROSITE" id="PS00154">
    <property type="entry name" value="ATPASE_E1_E2"/>
    <property type="match status" value="1"/>
</dbReference>
<feature type="transmembrane region" description="Helical" evidence="23">
    <location>
        <begin position="405"/>
        <end position="427"/>
    </location>
</feature>
<dbReference type="InterPro" id="IPR006122">
    <property type="entry name" value="HMA_Cu_ion-bd"/>
</dbReference>
<dbReference type="CDD" id="cd00371">
    <property type="entry name" value="HMA"/>
    <property type="match status" value="2"/>
</dbReference>
<keyword evidence="12" id="KW-0187">Copper transport</keyword>
<dbReference type="InterPro" id="IPR023214">
    <property type="entry name" value="HAD_sf"/>
</dbReference>
<evidence type="ECO:0000256" key="14">
    <source>
        <dbReference type="ARBA" id="ARBA00022842"/>
    </source>
</evidence>
<evidence type="ECO:0000256" key="19">
    <source>
        <dbReference type="ARBA" id="ARBA00023136"/>
    </source>
</evidence>
<feature type="transmembrane region" description="Helical" evidence="23">
    <location>
        <begin position="153"/>
        <end position="174"/>
    </location>
</feature>
<dbReference type="SUPFAM" id="SSF81653">
    <property type="entry name" value="Calcium ATPase, transduction domain A"/>
    <property type="match status" value="1"/>
</dbReference>
<feature type="domain" description="HMA" evidence="24">
    <location>
        <begin position="69"/>
        <end position="132"/>
    </location>
</feature>
<keyword evidence="9 23" id="KW-0479">Metal-binding</keyword>
<evidence type="ECO:0000256" key="7">
    <source>
        <dbReference type="ARBA" id="ARBA00022553"/>
    </source>
</evidence>
<dbReference type="InterPro" id="IPR023298">
    <property type="entry name" value="ATPase_P-typ_TM_dom_sf"/>
</dbReference>
<keyword evidence="26" id="KW-1185">Reference proteome</keyword>
<dbReference type="PROSITE" id="PS50846">
    <property type="entry name" value="HMA_2"/>
    <property type="match status" value="2"/>
</dbReference>
<dbReference type="Proteomes" id="UP000199527">
    <property type="component" value="Unassembled WGS sequence"/>
</dbReference>
<keyword evidence="7" id="KW-0597">Phosphoprotein</keyword>
<feature type="transmembrane region" description="Helical" evidence="23">
    <location>
        <begin position="749"/>
        <end position="768"/>
    </location>
</feature>
<evidence type="ECO:0000256" key="22">
    <source>
        <dbReference type="ARBA" id="ARBA00049289"/>
    </source>
</evidence>
<name>A0A1G8X091_9GAMM</name>
<evidence type="ECO:0000256" key="17">
    <source>
        <dbReference type="ARBA" id="ARBA00023008"/>
    </source>
</evidence>
<dbReference type="PRINTS" id="PR00120">
    <property type="entry name" value="HATPASE"/>
</dbReference>
<evidence type="ECO:0000256" key="8">
    <source>
        <dbReference type="ARBA" id="ARBA00022692"/>
    </source>
</evidence>
<evidence type="ECO:0000259" key="24">
    <source>
        <dbReference type="PROSITE" id="PS50846"/>
    </source>
</evidence>
<dbReference type="GO" id="GO:0140581">
    <property type="term" value="F:P-type monovalent copper transporter activity"/>
    <property type="evidence" value="ECO:0007669"/>
    <property type="project" value="UniProtKB-EC"/>
</dbReference>
<dbReference type="InterPro" id="IPR059000">
    <property type="entry name" value="ATPase_P-type_domA"/>
</dbReference>
<dbReference type="SFLD" id="SFLDS00003">
    <property type="entry name" value="Haloacid_Dehalogenase"/>
    <property type="match status" value="1"/>
</dbReference>
<keyword evidence="8 23" id="KW-0812">Transmembrane</keyword>
<dbReference type="FunFam" id="3.30.70.100:FF:000001">
    <property type="entry name" value="ATPase copper transporting beta"/>
    <property type="match status" value="1"/>
</dbReference>
<evidence type="ECO:0000256" key="13">
    <source>
        <dbReference type="ARBA" id="ARBA00022840"/>
    </source>
</evidence>
<evidence type="ECO:0000256" key="12">
    <source>
        <dbReference type="ARBA" id="ARBA00022796"/>
    </source>
</evidence>
<dbReference type="NCBIfam" id="TIGR01494">
    <property type="entry name" value="ATPase_P-type"/>
    <property type="match status" value="1"/>
</dbReference>
<dbReference type="GO" id="GO:0016887">
    <property type="term" value="F:ATP hydrolysis activity"/>
    <property type="evidence" value="ECO:0007669"/>
    <property type="project" value="InterPro"/>
</dbReference>
<keyword evidence="5" id="KW-0813">Transport</keyword>
<keyword evidence="18" id="KW-0406">Ion transport</keyword>
<dbReference type="SUPFAM" id="SSF56784">
    <property type="entry name" value="HAD-like"/>
    <property type="match status" value="1"/>
</dbReference>
<dbReference type="GO" id="GO:0005524">
    <property type="term" value="F:ATP binding"/>
    <property type="evidence" value="ECO:0007669"/>
    <property type="project" value="UniProtKB-UniRule"/>
</dbReference>
<dbReference type="FunFam" id="2.70.150.10:FF:000020">
    <property type="entry name" value="Copper-exporting P-type ATPase A"/>
    <property type="match status" value="1"/>
</dbReference>
<dbReference type="InterPro" id="IPR023299">
    <property type="entry name" value="ATPase_P-typ_cyto_dom_N"/>
</dbReference>
<evidence type="ECO:0000256" key="5">
    <source>
        <dbReference type="ARBA" id="ARBA00022448"/>
    </source>
</evidence>
<keyword evidence="17" id="KW-0186">Copper</keyword>
<dbReference type="AlphaFoldDB" id="A0A1G8X091"/>
<dbReference type="SFLD" id="SFLDG00002">
    <property type="entry name" value="C1.7:_P-type_atpase_like"/>
    <property type="match status" value="1"/>
</dbReference>
<keyword evidence="19 23" id="KW-0472">Membrane</keyword>
<dbReference type="PANTHER" id="PTHR43520:SF6">
    <property type="entry name" value="COPPER-EXPORTING P-TYPE ATPASE"/>
    <property type="match status" value="1"/>
</dbReference>
<evidence type="ECO:0000256" key="16">
    <source>
        <dbReference type="ARBA" id="ARBA00022989"/>
    </source>
</evidence>
<dbReference type="InterPro" id="IPR036163">
    <property type="entry name" value="HMA_dom_sf"/>
</dbReference>
<feature type="domain" description="HMA" evidence="24">
    <location>
        <begin position="1"/>
        <end position="64"/>
    </location>
</feature>
<dbReference type="NCBIfam" id="TIGR01511">
    <property type="entry name" value="ATPase-IB1_Cu"/>
    <property type="match status" value="1"/>
</dbReference>
<dbReference type="EMBL" id="FNEM01000014">
    <property type="protein sequence ID" value="SDJ83871.1"/>
    <property type="molecule type" value="Genomic_DNA"/>
</dbReference>
<organism evidence="25 26">
    <name type="scientific">Ferrimonas sediminum</name>
    <dbReference type="NCBI Taxonomy" id="718193"/>
    <lineage>
        <taxon>Bacteria</taxon>
        <taxon>Pseudomonadati</taxon>
        <taxon>Pseudomonadota</taxon>
        <taxon>Gammaproteobacteria</taxon>
        <taxon>Alteromonadales</taxon>
        <taxon>Ferrimonadaceae</taxon>
        <taxon>Ferrimonas</taxon>
    </lineage>
</organism>
<dbReference type="PROSITE" id="PS01047">
    <property type="entry name" value="HMA_1"/>
    <property type="match status" value="1"/>
</dbReference>
<dbReference type="NCBIfam" id="TIGR01525">
    <property type="entry name" value="ATPase-IB_hvy"/>
    <property type="match status" value="1"/>
</dbReference>
<dbReference type="Gene3D" id="3.30.70.100">
    <property type="match status" value="2"/>
</dbReference>
<dbReference type="Gene3D" id="3.40.1110.10">
    <property type="entry name" value="Calcium-transporting ATPase, cytoplasmic domain N"/>
    <property type="match status" value="1"/>
</dbReference>
<dbReference type="InterPro" id="IPR036412">
    <property type="entry name" value="HAD-like_sf"/>
</dbReference>
<dbReference type="GO" id="GO:0060003">
    <property type="term" value="P:copper ion export"/>
    <property type="evidence" value="ECO:0007669"/>
    <property type="project" value="UniProtKB-ARBA"/>
</dbReference>
<dbReference type="NCBIfam" id="TIGR00003">
    <property type="entry name" value="copper ion binding protein"/>
    <property type="match status" value="1"/>
</dbReference>
<evidence type="ECO:0000256" key="23">
    <source>
        <dbReference type="RuleBase" id="RU362081"/>
    </source>
</evidence>
<keyword evidence="11 23" id="KW-0547">Nucleotide-binding</keyword>
<evidence type="ECO:0000313" key="26">
    <source>
        <dbReference type="Proteomes" id="UP000199527"/>
    </source>
</evidence>
<comment type="catalytic activity">
    <reaction evidence="22">
        <text>Cu(+)(in) + ATP + H2O = Cu(+)(out) + ADP + phosphate + H(+)</text>
        <dbReference type="Rhea" id="RHEA:25792"/>
        <dbReference type="ChEBI" id="CHEBI:15377"/>
        <dbReference type="ChEBI" id="CHEBI:15378"/>
        <dbReference type="ChEBI" id="CHEBI:30616"/>
        <dbReference type="ChEBI" id="CHEBI:43474"/>
        <dbReference type="ChEBI" id="CHEBI:49552"/>
        <dbReference type="ChEBI" id="CHEBI:456216"/>
        <dbReference type="EC" id="7.2.2.8"/>
    </reaction>
</comment>
<keyword evidence="10" id="KW-0677">Repeat</keyword>
<keyword evidence="14" id="KW-0460">Magnesium</keyword>
<keyword evidence="16 23" id="KW-1133">Transmembrane helix</keyword>
<evidence type="ECO:0000256" key="20">
    <source>
        <dbReference type="ARBA" id="ARBA00029719"/>
    </source>
</evidence>
<evidence type="ECO:0000256" key="2">
    <source>
        <dbReference type="ARBA" id="ARBA00006024"/>
    </source>
</evidence>
<gene>
    <name evidence="25" type="ORF">SAMN04488540_11448</name>
</gene>
<reference evidence="26" key="1">
    <citation type="submission" date="2016-10" db="EMBL/GenBank/DDBJ databases">
        <authorList>
            <person name="Varghese N."/>
            <person name="Submissions S."/>
        </authorList>
    </citation>
    <scope>NUCLEOTIDE SEQUENCE [LARGE SCALE GENOMIC DNA]</scope>
    <source>
        <strain evidence="26">DSM 23317</strain>
    </source>
</reference>
<keyword evidence="6 23" id="KW-1003">Cell membrane</keyword>
<dbReference type="Pfam" id="PF00702">
    <property type="entry name" value="Hydrolase"/>
    <property type="match status" value="1"/>
</dbReference>
<proteinExistence type="inferred from homology"/>
<dbReference type="SFLD" id="SFLDF00027">
    <property type="entry name" value="p-type_atpase"/>
    <property type="match status" value="1"/>
</dbReference>
<evidence type="ECO:0000256" key="10">
    <source>
        <dbReference type="ARBA" id="ARBA00022737"/>
    </source>
</evidence>
<evidence type="ECO:0000256" key="11">
    <source>
        <dbReference type="ARBA" id="ARBA00022741"/>
    </source>
</evidence>
<evidence type="ECO:0000313" key="25">
    <source>
        <dbReference type="EMBL" id="SDJ83871.1"/>
    </source>
</evidence>
<feature type="transmembrane region" description="Helical" evidence="23">
    <location>
        <begin position="774"/>
        <end position="792"/>
    </location>
</feature>
<dbReference type="SUPFAM" id="SSF81665">
    <property type="entry name" value="Calcium ATPase, transmembrane domain M"/>
    <property type="match status" value="1"/>
</dbReference>
<feature type="transmembrane region" description="Helical" evidence="23">
    <location>
        <begin position="219"/>
        <end position="241"/>
    </location>
</feature>
<evidence type="ECO:0000256" key="6">
    <source>
        <dbReference type="ARBA" id="ARBA00022475"/>
    </source>
</evidence>
<dbReference type="OrthoDB" id="9814270at2"/>
<evidence type="ECO:0000256" key="3">
    <source>
        <dbReference type="ARBA" id="ARBA00012517"/>
    </source>
</evidence>
<dbReference type="InterPro" id="IPR044492">
    <property type="entry name" value="P_typ_ATPase_HD_dom"/>
</dbReference>
<dbReference type="GO" id="GO:0043682">
    <property type="term" value="F:P-type divalent copper transporter activity"/>
    <property type="evidence" value="ECO:0007669"/>
    <property type="project" value="TreeGrafter"/>
</dbReference>
<evidence type="ECO:0000256" key="1">
    <source>
        <dbReference type="ARBA" id="ARBA00004651"/>
    </source>
</evidence>
<dbReference type="GO" id="GO:0055070">
    <property type="term" value="P:copper ion homeostasis"/>
    <property type="evidence" value="ECO:0007669"/>
    <property type="project" value="TreeGrafter"/>
</dbReference>
<dbReference type="GO" id="GO:0005507">
    <property type="term" value="F:copper ion binding"/>
    <property type="evidence" value="ECO:0007669"/>
    <property type="project" value="InterPro"/>
</dbReference>
<evidence type="ECO:0000256" key="15">
    <source>
        <dbReference type="ARBA" id="ARBA00022967"/>
    </source>
</evidence>
<evidence type="ECO:0000256" key="4">
    <source>
        <dbReference type="ARBA" id="ARBA00015102"/>
    </source>
</evidence>
<comment type="subcellular location">
    <subcellularLocation>
        <location evidence="1">Cell membrane</location>
        <topology evidence="1">Multi-pass membrane protein</topology>
    </subcellularLocation>
</comment>
<protein>
    <recommendedName>
        <fullName evidence="4">Copper-exporting P-type ATPase</fullName>
        <ecNumber evidence="3">7.2.2.8</ecNumber>
    </recommendedName>
    <alternativeName>
        <fullName evidence="20">Copper-exporting P-type ATPase A</fullName>
    </alternativeName>
    <alternativeName>
        <fullName evidence="21">Cu(+)-exporting ATPase</fullName>
    </alternativeName>
</protein>
<dbReference type="SUPFAM" id="SSF55008">
    <property type="entry name" value="HMA, heavy metal-associated domain"/>
    <property type="match status" value="2"/>
</dbReference>
<evidence type="ECO:0000256" key="9">
    <source>
        <dbReference type="ARBA" id="ARBA00022723"/>
    </source>
</evidence>
<dbReference type="CDD" id="cd02094">
    <property type="entry name" value="P-type_ATPase_Cu-like"/>
    <property type="match status" value="1"/>
</dbReference>
<dbReference type="GO" id="GO:0005886">
    <property type="term" value="C:plasma membrane"/>
    <property type="evidence" value="ECO:0007669"/>
    <property type="project" value="UniProtKB-SubCell"/>
</dbReference>
<dbReference type="Pfam" id="PF00122">
    <property type="entry name" value="E1-E2_ATPase"/>
    <property type="match status" value="1"/>
</dbReference>
<dbReference type="InterPro" id="IPR001757">
    <property type="entry name" value="P_typ_ATPase"/>
</dbReference>
<dbReference type="Gene3D" id="2.70.150.10">
    <property type="entry name" value="Calcium-transporting ATPase, cytoplasmic transduction domain A"/>
    <property type="match status" value="1"/>
</dbReference>
<dbReference type="InterPro" id="IPR018303">
    <property type="entry name" value="ATPase_P-typ_P_site"/>
</dbReference>
<feature type="transmembrane region" description="Helical" evidence="23">
    <location>
        <begin position="253"/>
        <end position="271"/>
    </location>
</feature>
<sequence length="807" mass="85204">MSIELSITSMRCAACVSKIEQALESVPGVTSVRVNLAQKQAQVDGEVDGEELIQALAEVGYDATERVTDWMTFSVPSLRCAACVGRVEAALNAIAGVDEVRTDLADKRVLVKSTLEPVELEQQLQLAGYPGQWQESLDDEPQRRQAQQQLIRLRWHSALALLLGGGLMLGAWAGLPMTVDTPLQQLIWGLVGGVTLAVMVVCGGHFYRGAWQALRHRSATMDTLIALGTGSAWLFSMAVVLIPESFPPMSRHLYFEASAMIIGLINLGQALEQKAKHQTNSALRALLALAPKTAWVLVDGKETLRPLYQVRVGERLRLKPGEQVPVDGRVIAGETFVDESMLTGEPVAVAKGVGDQVNAGTLNKQGSLVLEATRVGRQTALAQIIRLVRTAQSSKLPIASLADRVASVFVPVVVVIALFSATLWYLWGPEPAASHALVVLTTVLIIACPCALGLATPMSVINAVGKAAQLGLLIRTGESLQQAADLDILLVDKTGTLTQGQPVVTDVMVVGHCSEAEVLSWAASLEQGSEHPLAEAVIARAHQQQLPTVEVAGFEAITGLGVRGEVGGVTMALGNAELMVQLGIEVEAVTEPMRTLAGQGKTAVCLARDGMVVALLAIADPLRDDASQAVARLQAMGLQIMMLTGDHQTTAAAIAAELKLDRFEAQMKPADKARVIARLQQQGLKVAMAGDGINDAPSLAAADVGFAMGSGTDVAKESADIILVSPSLFGVAKAIALSRATLGNIRQNLFGAFVYNSLGIPIAAGVLYPLTGSLLSPVVAAAAMALSSVTVVSNANRLKRFRWLDGQ</sequence>
<dbReference type="Pfam" id="PF00403">
    <property type="entry name" value="HMA"/>
    <property type="match status" value="2"/>
</dbReference>
<feature type="transmembrane region" description="Helical" evidence="23">
    <location>
        <begin position="433"/>
        <end position="456"/>
    </location>
</feature>
<dbReference type="InterPro" id="IPR008250">
    <property type="entry name" value="ATPase_P-typ_transduc_dom_A_sf"/>
</dbReference>
<feature type="transmembrane region" description="Helical" evidence="23">
    <location>
        <begin position="186"/>
        <end position="207"/>
    </location>
</feature>